<keyword evidence="4" id="KW-1185">Reference proteome</keyword>
<dbReference type="PANTHER" id="PTHR45138">
    <property type="entry name" value="REGULATORY COMPONENTS OF SENSORY TRANSDUCTION SYSTEM"/>
    <property type="match status" value="1"/>
</dbReference>
<dbReference type="NCBIfam" id="TIGR00254">
    <property type="entry name" value="GGDEF"/>
    <property type="match status" value="1"/>
</dbReference>
<keyword evidence="1" id="KW-0812">Transmembrane</keyword>
<feature type="transmembrane region" description="Helical" evidence="1">
    <location>
        <begin position="335"/>
        <end position="351"/>
    </location>
</feature>
<dbReference type="Gene3D" id="3.30.70.270">
    <property type="match status" value="1"/>
</dbReference>
<dbReference type="RefSeq" id="WP_167562701.1">
    <property type="nucleotide sequence ID" value="NZ_FQXK01000014.1"/>
</dbReference>
<organism evidence="3 4">
    <name type="scientific">Butyrivibrio fibrisolvens DSM 3071</name>
    <dbReference type="NCBI Taxonomy" id="1121131"/>
    <lineage>
        <taxon>Bacteria</taxon>
        <taxon>Bacillati</taxon>
        <taxon>Bacillota</taxon>
        <taxon>Clostridia</taxon>
        <taxon>Lachnospirales</taxon>
        <taxon>Lachnospiraceae</taxon>
        <taxon>Butyrivibrio</taxon>
    </lineage>
</organism>
<sequence>MRKRIFFISLSIVTFIGILSLIGYILPYKPEGELTTLDGPWDIDTVDVHIKDASVDEVSEVLSSLHERDMITLSCELPDDESVSMPTILLTTRYSAIEVSCGTVRVFSMWMDRYNEHKFVGGGRFFIPVPIKPDDNRIRIKFFISEEGAYNNFDPPVFGTYHDVRSSYIRERLFPIACTCFLIVFGICFIFITLMFCYAVPNILSQLFTSILFLDLGIWMGGYYGIAQLCVDATHLVTVEMVALFLIVPLVTLIFASIGKHYTYSKNNIGAVSLAVVTMVFIVFHFMDIVHMNRTLPAYYVIGVIAFVANIIVMIDDVKKRNLPKAAMTQELGLFLFGVSMMLQMIVHILYKRNIINRNALTNNILPLGIMMYVYLYLLTYFLYVTEMYAQQQENESLTHLAYADGLTNLPNRSMWTKRMNELKRSDADYCVISMDLNGLKDVNDRLGHAFGDAYIADFATTMVETFPENVFVARIGGDEFVAVLDNSTPKEVESYIYDLTEKLRVQDVLDYGFRKSVAAGYAYRSELDEGDKNDPQKVYLIADKRMYDVKRHMHNSKRIGER</sequence>
<feature type="transmembrane region" description="Helical" evidence="1">
    <location>
        <begin position="298"/>
        <end position="315"/>
    </location>
</feature>
<dbReference type="SMART" id="SM00267">
    <property type="entry name" value="GGDEF"/>
    <property type="match status" value="1"/>
</dbReference>
<dbReference type="InterPro" id="IPR050469">
    <property type="entry name" value="Diguanylate_Cyclase"/>
</dbReference>
<dbReference type="PANTHER" id="PTHR45138:SF9">
    <property type="entry name" value="DIGUANYLATE CYCLASE DGCM-RELATED"/>
    <property type="match status" value="1"/>
</dbReference>
<name>A0A1M5Z019_BUTFI</name>
<evidence type="ECO:0000313" key="4">
    <source>
        <dbReference type="Proteomes" id="UP000184278"/>
    </source>
</evidence>
<feature type="transmembrane region" description="Helical" evidence="1">
    <location>
        <begin position="268"/>
        <end position="286"/>
    </location>
</feature>
<dbReference type="PROSITE" id="PS50887">
    <property type="entry name" value="GGDEF"/>
    <property type="match status" value="1"/>
</dbReference>
<dbReference type="Pfam" id="PF00990">
    <property type="entry name" value="GGDEF"/>
    <property type="match status" value="1"/>
</dbReference>
<dbReference type="InterPro" id="IPR043128">
    <property type="entry name" value="Rev_trsase/Diguanyl_cyclase"/>
</dbReference>
<evidence type="ECO:0000313" key="3">
    <source>
        <dbReference type="EMBL" id="SHI17617.1"/>
    </source>
</evidence>
<dbReference type="GO" id="GO:0052621">
    <property type="term" value="F:diguanylate cyclase activity"/>
    <property type="evidence" value="ECO:0007669"/>
    <property type="project" value="TreeGrafter"/>
</dbReference>
<dbReference type="SUPFAM" id="SSF55073">
    <property type="entry name" value="Nucleotide cyclase"/>
    <property type="match status" value="1"/>
</dbReference>
<dbReference type="AlphaFoldDB" id="A0A1M5Z019"/>
<reference evidence="4" key="1">
    <citation type="submission" date="2016-11" db="EMBL/GenBank/DDBJ databases">
        <authorList>
            <person name="Varghese N."/>
            <person name="Submissions S."/>
        </authorList>
    </citation>
    <scope>NUCLEOTIDE SEQUENCE [LARGE SCALE GENOMIC DNA]</scope>
    <source>
        <strain evidence="4">DSM 3071</strain>
    </source>
</reference>
<feature type="transmembrane region" description="Helical" evidence="1">
    <location>
        <begin position="363"/>
        <end position="384"/>
    </location>
</feature>
<dbReference type="CDD" id="cd01949">
    <property type="entry name" value="GGDEF"/>
    <property type="match status" value="1"/>
</dbReference>
<dbReference type="STRING" id="1121131.SAMN02745229_01872"/>
<feature type="transmembrane region" description="Helical" evidence="1">
    <location>
        <begin position="207"/>
        <end position="226"/>
    </location>
</feature>
<feature type="transmembrane region" description="Helical" evidence="1">
    <location>
        <begin position="6"/>
        <end position="26"/>
    </location>
</feature>
<keyword evidence="1" id="KW-0472">Membrane</keyword>
<evidence type="ECO:0000256" key="1">
    <source>
        <dbReference type="SAM" id="Phobius"/>
    </source>
</evidence>
<feature type="transmembrane region" description="Helical" evidence="1">
    <location>
        <begin position="233"/>
        <end position="256"/>
    </location>
</feature>
<evidence type="ECO:0000259" key="2">
    <source>
        <dbReference type="PROSITE" id="PS50887"/>
    </source>
</evidence>
<accession>A0A1M5Z019</accession>
<dbReference type="InterPro" id="IPR000160">
    <property type="entry name" value="GGDEF_dom"/>
</dbReference>
<keyword evidence="1" id="KW-1133">Transmembrane helix</keyword>
<dbReference type="EMBL" id="FQXK01000014">
    <property type="protein sequence ID" value="SHI17617.1"/>
    <property type="molecule type" value="Genomic_DNA"/>
</dbReference>
<feature type="domain" description="GGDEF" evidence="2">
    <location>
        <begin position="428"/>
        <end position="563"/>
    </location>
</feature>
<dbReference type="InterPro" id="IPR029787">
    <property type="entry name" value="Nucleotide_cyclase"/>
</dbReference>
<dbReference type="GeneID" id="89508402"/>
<gene>
    <name evidence="3" type="ORF">SAMN02745229_01872</name>
</gene>
<feature type="transmembrane region" description="Helical" evidence="1">
    <location>
        <begin position="173"/>
        <end position="201"/>
    </location>
</feature>
<protein>
    <submittedName>
        <fullName evidence="3">Diguanylate cyclase (GGDEF) domain-containing protein</fullName>
    </submittedName>
</protein>
<dbReference type="Proteomes" id="UP000184278">
    <property type="component" value="Unassembled WGS sequence"/>
</dbReference>
<proteinExistence type="predicted"/>